<sequence>MPGGRSREAAPSREVDGSASDRTPLSPAPEAGVAERMRAAVRDRYGPVSAVAVQEVPVPAPAAGEVLIEVCSAGLDRGVWHVVTGLPYLMRLTGFGLRRPRQPVLGSDVAGRVVASGPDVDRPRVGDAVVGIGSGTFARYTVARADRLVPKPTRLSFGQAAAAPTSGLAAMQAVHEVGRVEAGQHVLVLGASGGVGSLAVQLAALAGARVTGVAGRAKLDLVRSLGADRVIDYAQDDPCDGSIRYDLILDIGGRRRLGTLRTALTRDGTLVIVGGENGGRWTGGVGRQLRAVLRSTVSRQRLTAFVSSPTPQRLERLRLALEQGLTPVVTETYSLKEVPRALRDLEAGRIRGKSVIEVRSTREQGPD</sequence>
<dbReference type="PANTHER" id="PTHR11695:SF294">
    <property type="entry name" value="RETICULON-4-INTERACTING PROTEIN 1, MITOCHONDRIAL"/>
    <property type="match status" value="1"/>
</dbReference>
<dbReference type="SUPFAM" id="SSF51735">
    <property type="entry name" value="NAD(P)-binding Rossmann-fold domains"/>
    <property type="match status" value="1"/>
</dbReference>
<gene>
    <name evidence="3" type="ordered locus">Namu_2633</name>
</gene>
<dbReference type="CDD" id="cd08267">
    <property type="entry name" value="MDR1"/>
    <property type="match status" value="1"/>
</dbReference>
<dbReference type="PANTHER" id="PTHR11695">
    <property type="entry name" value="ALCOHOL DEHYDROGENASE RELATED"/>
    <property type="match status" value="1"/>
</dbReference>
<dbReference type="Pfam" id="PF08240">
    <property type="entry name" value="ADH_N"/>
    <property type="match status" value="1"/>
</dbReference>
<dbReference type="KEGG" id="nml:Namu_2633"/>
<protein>
    <submittedName>
        <fullName evidence="3">Alcohol dehydrogenase zinc-binding domain protein</fullName>
    </submittedName>
</protein>
<dbReference type="InterPro" id="IPR036291">
    <property type="entry name" value="NAD(P)-bd_dom_sf"/>
</dbReference>
<reference evidence="4" key="1">
    <citation type="submission" date="2009-09" db="EMBL/GenBank/DDBJ databases">
        <title>The complete genome of Nakamurella multipartita DSM 44233.</title>
        <authorList>
            <consortium name="US DOE Joint Genome Institute (JGI-PGF)"/>
            <person name="Lucas S."/>
            <person name="Copeland A."/>
            <person name="Lapidus A."/>
            <person name="Glavina del Rio T."/>
            <person name="Dalin E."/>
            <person name="Tice H."/>
            <person name="Bruce D."/>
            <person name="Goodwin L."/>
            <person name="Pitluck S."/>
            <person name="Kyrpides N."/>
            <person name="Mavromatis K."/>
            <person name="Ivanova N."/>
            <person name="Ovchinnikova G."/>
            <person name="Sims D."/>
            <person name="Meincke L."/>
            <person name="Brettin T."/>
            <person name="Detter J.C."/>
            <person name="Han C."/>
            <person name="Larimer F."/>
            <person name="Land M."/>
            <person name="Hauser L."/>
            <person name="Markowitz V."/>
            <person name="Cheng J.-F."/>
            <person name="Hugenholtz P."/>
            <person name="Woyke T."/>
            <person name="Wu D."/>
            <person name="Klenk H.-P."/>
            <person name="Eisen J.A."/>
        </authorList>
    </citation>
    <scope>NUCLEOTIDE SEQUENCE [LARGE SCALE GENOMIC DNA]</scope>
    <source>
        <strain evidence="4">ATCC 700099 / DSM 44233 / CIP 104796 / JCM 9543 / NBRC 105858 / Y-104</strain>
    </source>
</reference>
<feature type="region of interest" description="Disordered" evidence="1">
    <location>
        <begin position="1"/>
        <end position="32"/>
    </location>
</feature>
<dbReference type="Pfam" id="PF13602">
    <property type="entry name" value="ADH_zinc_N_2"/>
    <property type="match status" value="1"/>
</dbReference>
<dbReference type="Gene3D" id="3.90.180.10">
    <property type="entry name" value="Medium-chain alcohol dehydrogenases, catalytic domain"/>
    <property type="match status" value="1"/>
</dbReference>
<dbReference type="GO" id="GO:0016491">
    <property type="term" value="F:oxidoreductase activity"/>
    <property type="evidence" value="ECO:0007669"/>
    <property type="project" value="InterPro"/>
</dbReference>
<keyword evidence="4" id="KW-1185">Reference proteome</keyword>
<dbReference type="InterPro" id="IPR011032">
    <property type="entry name" value="GroES-like_sf"/>
</dbReference>
<dbReference type="InterPro" id="IPR013154">
    <property type="entry name" value="ADH-like_N"/>
</dbReference>
<feature type="domain" description="Enoyl reductase (ER)" evidence="2">
    <location>
        <begin position="46"/>
        <end position="356"/>
    </location>
</feature>
<reference evidence="3 4" key="2">
    <citation type="journal article" date="2010" name="Stand. Genomic Sci.">
        <title>Complete genome sequence of Nakamurella multipartita type strain (Y-104).</title>
        <authorList>
            <person name="Tice H."/>
            <person name="Mayilraj S."/>
            <person name="Sims D."/>
            <person name="Lapidus A."/>
            <person name="Nolan M."/>
            <person name="Lucas S."/>
            <person name="Glavina Del Rio T."/>
            <person name="Copeland A."/>
            <person name="Cheng J.F."/>
            <person name="Meincke L."/>
            <person name="Bruce D."/>
            <person name="Goodwin L."/>
            <person name="Pitluck S."/>
            <person name="Ivanova N."/>
            <person name="Mavromatis K."/>
            <person name="Ovchinnikova G."/>
            <person name="Pati A."/>
            <person name="Chen A."/>
            <person name="Palaniappan K."/>
            <person name="Land M."/>
            <person name="Hauser L."/>
            <person name="Chang Y.J."/>
            <person name="Jeffries C.D."/>
            <person name="Detter J.C."/>
            <person name="Brettin T."/>
            <person name="Rohde M."/>
            <person name="Goker M."/>
            <person name="Bristow J."/>
            <person name="Eisen J.A."/>
            <person name="Markowitz V."/>
            <person name="Hugenholtz P."/>
            <person name="Kyrpides N.C."/>
            <person name="Klenk H.P."/>
            <person name="Chen F."/>
        </authorList>
    </citation>
    <scope>NUCLEOTIDE SEQUENCE [LARGE SCALE GENOMIC DNA]</scope>
    <source>
        <strain evidence="4">ATCC 700099 / DSM 44233 / CIP 104796 / JCM 9543 / NBRC 105858 / Y-104</strain>
    </source>
</reference>
<evidence type="ECO:0000313" key="4">
    <source>
        <dbReference type="Proteomes" id="UP000002218"/>
    </source>
</evidence>
<evidence type="ECO:0000256" key="1">
    <source>
        <dbReference type="SAM" id="MobiDB-lite"/>
    </source>
</evidence>
<dbReference type="SMART" id="SM00829">
    <property type="entry name" value="PKS_ER"/>
    <property type="match status" value="1"/>
</dbReference>
<dbReference type="InParanoid" id="C8X7M9"/>
<dbReference type="InterPro" id="IPR020843">
    <property type="entry name" value="ER"/>
</dbReference>
<organism evidence="3 4">
    <name type="scientific">Nakamurella multipartita (strain ATCC 700099 / DSM 44233 / CIP 104796 / JCM 9543 / NBRC 105858 / Y-104)</name>
    <name type="common">Microsphaera multipartita</name>
    <dbReference type="NCBI Taxonomy" id="479431"/>
    <lineage>
        <taxon>Bacteria</taxon>
        <taxon>Bacillati</taxon>
        <taxon>Actinomycetota</taxon>
        <taxon>Actinomycetes</taxon>
        <taxon>Nakamurellales</taxon>
        <taxon>Nakamurellaceae</taxon>
        <taxon>Nakamurella</taxon>
    </lineage>
</organism>
<dbReference type="Gene3D" id="3.40.50.720">
    <property type="entry name" value="NAD(P)-binding Rossmann-like Domain"/>
    <property type="match status" value="1"/>
</dbReference>
<dbReference type="Proteomes" id="UP000002218">
    <property type="component" value="Chromosome"/>
</dbReference>
<dbReference type="EMBL" id="CP001737">
    <property type="protein sequence ID" value="ACV78982.1"/>
    <property type="molecule type" value="Genomic_DNA"/>
</dbReference>
<evidence type="ECO:0000259" key="2">
    <source>
        <dbReference type="SMART" id="SM00829"/>
    </source>
</evidence>
<name>C8X7M9_NAKMY</name>
<dbReference type="SUPFAM" id="SSF50129">
    <property type="entry name" value="GroES-like"/>
    <property type="match status" value="1"/>
</dbReference>
<dbReference type="eggNOG" id="COG0604">
    <property type="taxonomic scope" value="Bacteria"/>
</dbReference>
<dbReference type="HOGENOM" id="CLU_026673_3_3_11"/>
<evidence type="ECO:0000313" key="3">
    <source>
        <dbReference type="EMBL" id="ACV78982.1"/>
    </source>
</evidence>
<dbReference type="STRING" id="479431.Namu_2633"/>
<proteinExistence type="predicted"/>
<feature type="compositionally biased region" description="Basic and acidic residues" evidence="1">
    <location>
        <begin position="1"/>
        <end position="16"/>
    </location>
</feature>
<dbReference type="InterPro" id="IPR050700">
    <property type="entry name" value="YIM1/Zinc_Alcohol_DH_Fams"/>
</dbReference>
<accession>C8X7M9</accession>
<dbReference type="AlphaFoldDB" id="C8X7M9"/>